<evidence type="ECO:0000313" key="3">
    <source>
        <dbReference type="Proteomes" id="UP000265663"/>
    </source>
</evidence>
<reference evidence="2 3" key="1">
    <citation type="journal article" date="2014" name="PLoS ONE">
        <title>De novo Genome Assembly of the Fungal Plant Pathogen Pyrenophora semeniperda.</title>
        <authorList>
            <person name="Soliai M.M."/>
            <person name="Meyer S.E."/>
            <person name="Udall J.A."/>
            <person name="Elzinga D.E."/>
            <person name="Hermansen R.A."/>
            <person name="Bodily P.M."/>
            <person name="Hart A.A."/>
            <person name="Coleman C.E."/>
        </authorList>
    </citation>
    <scope>NUCLEOTIDE SEQUENCE [LARGE SCALE GENOMIC DNA]</scope>
    <source>
        <strain evidence="2 3">CCB06</strain>
        <tissue evidence="2">Mycelium</tissue>
    </source>
</reference>
<dbReference type="InterPro" id="IPR000210">
    <property type="entry name" value="BTB/POZ_dom"/>
</dbReference>
<dbReference type="SUPFAM" id="SSF54695">
    <property type="entry name" value="POZ domain"/>
    <property type="match status" value="1"/>
</dbReference>
<organism evidence="2 3">
    <name type="scientific">Pyrenophora seminiperda CCB06</name>
    <dbReference type="NCBI Taxonomy" id="1302712"/>
    <lineage>
        <taxon>Eukaryota</taxon>
        <taxon>Fungi</taxon>
        <taxon>Dikarya</taxon>
        <taxon>Ascomycota</taxon>
        <taxon>Pezizomycotina</taxon>
        <taxon>Dothideomycetes</taxon>
        <taxon>Pleosporomycetidae</taxon>
        <taxon>Pleosporales</taxon>
        <taxon>Pleosporineae</taxon>
        <taxon>Pleosporaceae</taxon>
        <taxon>Pyrenophora</taxon>
    </lineage>
</organism>
<dbReference type="EMBL" id="KE747810">
    <property type="protein sequence ID" value="RMZ67673.1"/>
    <property type="molecule type" value="Genomic_DNA"/>
</dbReference>
<sequence>MEYDKANTPPANPFQASLTLTSSVENPGVPGESDCSQDTGEFKPMQMLMETPLTVECGVDLTVKLVTHEELLCCHSKLLSGRFAKAKPLRAQYKRTKTISDQLAEYVFPEVSPKEFEDGGLEAQVMPLIIHAYDEQLPLVAHLKKIKMVIDETVQEQITAKNIRKITAKDLARAEDLPTRLSYLKSRSIQIIAERLFVMIHQINKKEEKIALNDEVRAAAQHRIFLPGVDEETVLSLMRWIYQGTLHYQDTERLYNILQLAIMLGVEALAETCLTKLYNAASDSIRDALDSGVALRSMLGFGPDPVDNVLGVIFKHVTQDKCTPKRLQDLITDTLAVSLDKELFEEVKGVLSLEMALQIIEAMLCYGQHAKSELCLEDCIKDKEEKSVQDEVENSIGS</sequence>
<dbReference type="Proteomes" id="UP000265663">
    <property type="component" value="Unassembled WGS sequence"/>
</dbReference>
<gene>
    <name evidence="2" type="ORF">GMOD_00001633</name>
</gene>
<accession>A0A3M7LZH5</accession>
<dbReference type="InterPro" id="IPR011333">
    <property type="entry name" value="SKP1/BTB/POZ_sf"/>
</dbReference>
<dbReference type="AlphaFoldDB" id="A0A3M7LZH5"/>
<evidence type="ECO:0000313" key="2">
    <source>
        <dbReference type="EMBL" id="RMZ67673.1"/>
    </source>
</evidence>
<dbReference type="OrthoDB" id="3794120at2759"/>
<protein>
    <recommendedName>
        <fullName evidence="1">BTB domain-containing protein</fullName>
    </recommendedName>
</protein>
<evidence type="ECO:0000259" key="1">
    <source>
        <dbReference type="Pfam" id="PF00651"/>
    </source>
</evidence>
<keyword evidence="3" id="KW-1185">Reference proteome</keyword>
<name>A0A3M7LZH5_9PLEO</name>
<proteinExistence type="predicted"/>
<feature type="domain" description="BTB" evidence="1">
    <location>
        <begin position="218"/>
        <end position="278"/>
    </location>
</feature>
<dbReference type="Gene3D" id="3.30.710.10">
    <property type="entry name" value="Potassium Channel Kv1.1, Chain A"/>
    <property type="match status" value="1"/>
</dbReference>
<dbReference type="Pfam" id="PF00651">
    <property type="entry name" value="BTB"/>
    <property type="match status" value="1"/>
</dbReference>